<evidence type="ECO:0000313" key="2">
    <source>
        <dbReference type="Proteomes" id="UP001167357"/>
    </source>
</evidence>
<dbReference type="RefSeq" id="WP_249047231.1">
    <property type="nucleotide sequence ID" value="NZ_JAMBED010000001.1"/>
</dbReference>
<dbReference type="Proteomes" id="UP001167357">
    <property type="component" value="Unassembled WGS sequence"/>
</dbReference>
<dbReference type="EMBL" id="JAMBED010000001">
    <property type="protein sequence ID" value="MCL1549823.1"/>
    <property type="molecule type" value="Genomic_DNA"/>
</dbReference>
<gene>
    <name evidence="1" type="ORF">M3O51_00410</name>
</gene>
<keyword evidence="2" id="KW-1185">Reference proteome</keyword>
<name>A0ABT0LKG3_9XANT</name>
<reference evidence="1" key="1">
    <citation type="submission" date="2022-04" db="EMBL/GenBank/DDBJ databases">
        <title>Genomic comparison of 19 strains of Xanthomonas nasturtii, a newly emerging watercress pathogen.</title>
        <authorList>
            <person name="Harrison J."/>
            <person name="Greer S."/>
            <person name="Hussain R."/>
            <person name="Lascelles D."/>
            <person name="Roberts M."/>
            <person name="Carter B."/>
            <person name="Bryning A."/>
            <person name="Carroll S."/>
            <person name="Aspin A."/>
            <person name="Cruz L."/>
            <person name="Cruz J."/>
            <person name="Grant M."/>
            <person name="Vicente J."/>
            <person name="Studholme D.J."/>
        </authorList>
    </citation>
    <scope>NUCLEOTIDE SEQUENCE</scope>
    <source>
        <strain evidence="1">10016B</strain>
    </source>
</reference>
<sequence>MLHLRETHRRWSAAINLRNTVRHVVAVQRNRKKIITTAAAARILQPHRIACENWLKYAKRNWADRGPTER</sequence>
<organism evidence="1 2">
    <name type="scientific">Xanthomonas nasturtii</name>
    <dbReference type="NCBI Taxonomy" id="1843581"/>
    <lineage>
        <taxon>Bacteria</taxon>
        <taxon>Pseudomonadati</taxon>
        <taxon>Pseudomonadota</taxon>
        <taxon>Gammaproteobacteria</taxon>
        <taxon>Lysobacterales</taxon>
        <taxon>Lysobacteraceae</taxon>
        <taxon>Xanthomonas</taxon>
    </lineage>
</organism>
<evidence type="ECO:0000313" key="1">
    <source>
        <dbReference type="EMBL" id="MCL1549823.1"/>
    </source>
</evidence>
<proteinExistence type="predicted"/>
<comment type="caution">
    <text evidence="1">The sequence shown here is derived from an EMBL/GenBank/DDBJ whole genome shotgun (WGS) entry which is preliminary data.</text>
</comment>
<protein>
    <submittedName>
        <fullName evidence="1">Uncharacterized protein</fullName>
    </submittedName>
</protein>
<accession>A0ABT0LKG3</accession>